<dbReference type="AlphaFoldDB" id="A0A645CXC2"/>
<reference evidence="1" key="1">
    <citation type="submission" date="2019-08" db="EMBL/GenBank/DDBJ databases">
        <authorList>
            <person name="Kucharzyk K."/>
            <person name="Murdoch R.W."/>
            <person name="Higgins S."/>
            <person name="Loffler F."/>
        </authorList>
    </citation>
    <scope>NUCLEOTIDE SEQUENCE</scope>
</reference>
<protein>
    <submittedName>
        <fullName evidence="1">Uncharacterized protein</fullName>
    </submittedName>
</protein>
<dbReference type="EMBL" id="VSSQ01030819">
    <property type="protein sequence ID" value="MPM81488.1"/>
    <property type="molecule type" value="Genomic_DNA"/>
</dbReference>
<sequence>MDGYVEVFEYLRHYDKHDLQKIIFSDRYQHPYIYALLVNRLSPIAWQGGILNIFEFHPVKSGDYVQEKTLVVATPEDELPERAADEIILGADGSARFYVYLPQAK</sequence>
<evidence type="ECO:0000313" key="1">
    <source>
        <dbReference type="EMBL" id="MPM81488.1"/>
    </source>
</evidence>
<organism evidence="1">
    <name type="scientific">bioreactor metagenome</name>
    <dbReference type="NCBI Taxonomy" id="1076179"/>
    <lineage>
        <taxon>unclassified sequences</taxon>
        <taxon>metagenomes</taxon>
        <taxon>ecological metagenomes</taxon>
    </lineage>
</organism>
<proteinExistence type="predicted"/>
<accession>A0A645CXC2</accession>
<name>A0A645CXC2_9ZZZZ</name>
<comment type="caution">
    <text evidence="1">The sequence shown here is derived from an EMBL/GenBank/DDBJ whole genome shotgun (WGS) entry which is preliminary data.</text>
</comment>
<gene>
    <name evidence="1" type="ORF">SDC9_128541</name>
</gene>